<evidence type="ECO:0000259" key="6">
    <source>
        <dbReference type="Pfam" id="PF04389"/>
    </source>
</evidence>
<dbReference type="GO" id="GO:0008270">
    <property type="term" value="F:zinc ion binding"/>
    <property type="evidence" value="ECO:0007669"/>
    <property type="project" value="TreeGrafter"/>
</dbReference>
<dbReference type="PANTHER" id="PTHR12283:SF6">
    <property type="entry name" value="GLUTAMINYL-PEPTIDE CYCLOTRANSFERASE-RELATED"/>
    <property type="match status" value="1"/>
</dbReference>
<dbReference type="InterPro" id="IPR040234">
    <property type="entry name" value="QC/QCL"/>
</dbReference>
<organism evidence="7 8">
    <name type="scientific">Drosophila rubida</name>
    <dbReference type="NCBI Taxonomy" id="30044"/>
    <lineage>
        <taxon>Eukaryota</taxon>
        <taxon>Metazoa</taxon>
        <taxon>Ecdysozoa</taxon>
        <taxon>Arthropoda</taxon>
        <taxon>Hexapoda</taxon>
        <taxon>Insecta</taxon>
        <taxon>Pterygota</taxon>
        <taxon>Neoptera</taxon>
        <taxon>Endopterygota</taxon>
        <taxon>Diptera</taxon>
        <taxon>Brachycera</taxon>
        <taxon>Muscomorpha</taxon>
        <taxon>Ephydroidea</taxon>
        <taxon>Drosophilidae</taxon>
        <taxon>Drosophila</taxon>
    </lineage>
</organism>
<keyword evidence="8" id="KW-1185">Reference proteome</keyword>
<gene>
    <name evidence="7" type="ORF">KR093_010889</name>
</gene>
<dbReference type="SUPFAM" id="SSF53187">
    <property type="entry name" value="Zn-dependent exopeptidases"/>
    <property type="match status" value="1"/>
</dbReference>
<dbReference type="Proteomes" id="UP001200034">
    <property type="component" value="Unassembled WGS sequence"/>
</dbReference>
<evidence type="ECO:0000256" key="4">
    <source>
        <dbReference type="ARBA" id="ARBA00022679"/>
    </source>
</evidence>
<feature type="non-terminal residue" evidence="7">
    <location>
        <position position="1"/>
    </location>
</feature>
<comment type="similarity">
    <text evidence="2">Belongs to the glutaminyl-peptide cyclotransferase family.</text>
</comment>
<evidence type="ECO:0000256" key="1">
    <source>
        <dbReference type="ARBA" id="ARBA00000001"/>
    </source>
</evidence>
<dbReference type="Gene3D" id="3.40.630.10">
    <property type="entry name" value="Zn peptidases"/>
    <property type="match status" value="1"/>
</dbReference>
<dbReference type="EMBL" id="JAJJHW010002774">
    <property type="protein sequence ID" value="KAH8366243.1"/>
    <property type="molecule type" value="Genomic_DNA"/>
</dbReference>
<evidence type="ECO:0000313" key="8">
    <source>
        <dbReference type="Proteomes" id="UP001200034"/>
    </source>
</evidence>
<feature type="non-terminal residue" evidence="7">
    <location>
        <position position="292"/>
    </location>
</feature>
<evidence type="ECO:0000256" key="5">
    <source>
        <dbReference type="ARBA" id="ARBA00023315"/>
    </source>
</evidence>
<keyword evidence="4" id="KW-0808">Transferase</keyword>
<dbReference type="PANTHER" id="PTHR12283">
    <property type="entry name" value="GLUTAMINYL-PEPTIDE CYCLOTRANSFERASE"/>
    <property type="match status" value="1"/>
</dbReference>
<evidence type="ECO:0000256" key="3">
    <source>
        <dbReference type="ARBA" id="ARBA00012012"/>
    </source>
</evidence>
<dbReference type="EC" id="2.3.2.5" evidence="3"/>
<comment type="caution">
    <text evidence="7">The sequence shown here is derived from an EMBL/GenBank/DDBJ whole genome shotgun (WGS) entry which is preliminary data.</text>
</comment>
<name>A0AAD4PID3_9MUSC</name>
<sequence>YLIRWIKHVSPPRIVSNETYFNETLSKLLRMRFPGTPGHAKVSEYLIDSLDKLGFTTVRNELLDGMRFANIMGIMNTQAANYLMLCCHYDSKYIRGLNNYVGATDAAVSCAILLTVMKNLNPYLRGQFQKRYDIGLVLVLFDGHESFEDVEEDFNSLNGSRRFAEVEPIPLQYLELVIAFNLIGAPNHIYMSHYENTFELHTRMADIEHQLRTAGRLSNCHQLFHKLKDHYSDIEDDHYPFLMEGVPVMHVVPHTFPDVWHTESDTLQNLHFPTIRNMNLIITEFIYEYLQK</sequence>
<dbReference type="InterPro" id="IPR007484">
    <property type="entry name" value="Peptidase_M28"/>
</dbReference>
<keyword evidence="5" id="KW-0012">Acyltransferase</keyword>
<evidence type="ECO:0000256" key="2">
    <source>
        <dbReference type="ARBA" id="ARBA00006014"/>
    </source>
</evidence>
<feature type="domain" description="Peptidase M28" evidence="6">
    <location>
        <begin position="70"/>
        <end position="285"/>
    </location>
</feature>
<evidence type="ECO:0000313" key="7">
    <source>
        <dbReference type="EMBL" id="KAH8366243.1"/>
    </source>
</evidence>
<protein>
    <recommendedName>
        <fullName evidence="3">glutaminyl-peptide cyclotransferase</fullName>
        <ecNumber evidence="3">2.3.2.5</ecNumber>
    </recommendedName>
</protein>
<dbReference type="AlphaFoldDB" id="A0AAD4PID3"/>
<dbReference type="Pfam" id="PF04389">
    <property type="entry name" value="Peptidase_M28"/>
    <property type="match status" value="1"/>
</dbReference>
<accession>A0AAD4PID3</accession>
<comment type="catalytic activity">
    <reaction evidence="1">
        <text>N-terminal L-glutaminyl-[peptide] = N-terminal 5-oxo-L-prolyl-[peptide] + NH4(+)</text>
        <dbReference type="Rhea" id="RHEA:23652"/>
        <dbReference type="Rhea" id="RHEA-COMP:11736"/>
        <dbReference type="Rhea" id="RHEA-COMP:11846"/>
        <dbReference type="ChEBI" id="CHEBI:28938"/>
        <dbReference type="ChEBI" id="CHEBI:64722"/>
        <dbReference type="ChEBI" id="CHEBI:87215"/>
        <dbReference type="EC" id="2.3.2.5"/>
    </reaction>
</comment>
<reference evidence="7" key="1">
    <citation type="journal article" date="2021" name="Mol. Ecol. Resour.">
        <title>Phylogenomic analyses of the genus Drosophila reveals genomic signals of climate adaptation.</title>
        <authorList>
            <person name="Li F."/>
            <person name="Rane R.V."/>
            <person name="Luria V."/>
            <person name="Xiong Z."/>
            <person name="Chen J."/>
            <person name="Li Z."/>
            <person name="Catullo R.A."/>
            <person name="Griffin P.C."/>
            <person name="Schiffer M."/>
            <person name="Pearce S."/>
            <person name="Lee S.F."/>
            <person name="McElroy K."/>
            <person name="Stocker A."/>
            <person name="Shirriffs J."/>
            <person name="Cockerell F."/>
            <person name="Coppin C."/>
            <person name="Sgro C.M."/>
            <person name="Karger A."/>
            <person name="Cain J.W."/>
            <person name="Weber J.A."/>
            <person name="Santpere G."/>
            <person name="Kirschner M.W."/>
            <person name="Hoffmann A.A."/>
            <person name="Oakeshott J.G."/>
            <person name="Zhang G."/>
        </authorList>
    </citation>
    <scope>NUCLEOTIDE SEQUENCE</scope>
    <source>
        <strain evidence="7">BGI-SZ-2011g</strain>
    </source>
</reference>
<proteinExistence type="inferred from homology"/>
<dbReference type="GO" id="GO:0016603">
    <property type="term" value="F:glutaminyl-peptide cyclotransferase activity"/>
    <property type="evidence" value="ECO:0007669"/>
    <property type="project" value="UniProtKB-EC"/>
</dbReference>